<accession>A0A151NCB1</accession>
<keyword evidence="8" id="KW-1185">Reference proteome</keyword>
<evidence type="ECO:0000313" key="7">
    <source>
        <dbReference type="EMBL" id="KYO34145.1"/>
    </source>
</evidence>
<dbReference type="eggNOG" id="KOG4297">
    <property type="taxonomic scope" value="Eukaryota"/>
</dbReference>
<dbReference type="InterPro" id="IPR016186">
    <property type="entry name" value="C-type_lectin-like/link_sf"/>
</dbReference>
<dbReference type="InterPro" id="IPR033989">
    <property type="entry name" value="CD209-like_CTLD"/>
</dbReference>
<dbReference type="InterPro" id="IPR016187">
    <property type="entry name" value="CTDL_fold"/>
</dbReference>
<dbReference type="InterPro" id="IPR018378">
    <property type="entry name" value="C-type_lectin_CS"/>
</dbReference>
<evidence type="ECO:0000256" key="2">
    <source>
        <dbReference type="ARBA" id="ARBA00023157"/>
    </source>
</evidence>
<keyword evidence="3" id="KW-0175">Coiled coil</keyword>
<protein>
    <submittedName>
        <fullName evidence="7">C-type lectin domain family 17, member A</fullName>
    </submittedName>
</protein>
<dbReference type="AlphaFoldDB" id="A0A151NCB1"/>
<dbReference type="PROSITE" id="PS00615">
    <property type="entry name" value="C_TYPE_LECTIN_1"/>
    <property type="match status" value="1"/>
</dbReference>
<reference evidence="7 8" key="1">
    <citation type="journal article" date="2012" name="Genome Biol.">
        <title>Sequencing three crocodilian genomes to illuminate the evolution of archosaurs and amniotes.</title>
        <authorList>
            <person name="St John J.A."/>
            <person name="Braun E.L."/>
            <person name="Isberg S.R."/>
            <person name="Miles L.G."/>
            <person name="Chong A.Y."/>
            <person name="Gongora J."/>
            <person name="Dalzell P."/>
            <person name="Moran C."/>
            <person name="Bed'hom B."/>
            <person name="Abzhanov A."/>
            <person name="Burgess S.C."/>
            <person name="Cooksey A.M."/>
            <person name="Castoe T.A."/>
            <person name="Crawford N.G."/>
            <person name="Densmore L.D."/>
            <person name="Drew J.C."/>
            <person name="Edwards S.V."/>
            <person name="Faircloth B.C."/>
            <person name="Fujita M.K."/>
            <person name="Greenwold M.J."/>
            <person name="Hoffmann F.G."/>
            <person name="Howard J.M."/>
            <person name="Iguchi T."/>
            <person name="Janes D.E."/>
            <person name="Khan S.Y."/>
            <person name="Kohno S."/>
            <person name="de Koning A.J."/>
            <person name="Lance S.L."/>
            <person name="McCarthy F.M."/>
            <person name="McCormack J.E."/>
            <person name="Merchant M.E."/>
            <person name="Peterson D.G."/>
            <person name="Pollock D.D."/>
            <person name="Pourmand N."/>
            <person name="Raney B.J."/>
            <person name="Roessler K.A."/>
            <person name="Sanford J.R."/>
            <person name="Sawyer R.H."/>
            <person name="Schmidt C.J."/>
            <person name="Triplett E.W."/>
            <person name="Tuberville T.D."/>
            <person name="Venegas-Anaya M."/>
            <person name="Howard J.T."/>
            <person name="Jarvis E.D."/>
            <person name="Guillette L.J.Jr."/>
            <person name="Glenn T.C."/>
            <person name="Green R.E."/>
            <person name="Ray D.A."/>
        </authorList>
    </citation>
    <scope>NUCLEOTIDE SEQUENCE [LARGE SCALE GENOMIC DNA]</scope>
    <source>
        <strain evidence="7">KSC_2009_1</strain>
    </source>
</reference>
<gene>
    <name evidence="7" type="primary">CLEC17A</name>
    <name evidence="7" type="ORF">Y1Q_0017686</name>
</gene>
<dbReference type="InterPro" id="IPR001304">
    <property type="entry name" value="C-type_lectin-like"/>
</dbReference>
<sequence>MAHESLYGNWMGKSRLMGRKGPHKGPTATPTRPPRDGPRATPIRTPQDTLPLPLGLGVRCRSRPSLVMYTLLGICLLTCTAILTFVLVNQPATRQELQAQVSPRPMNGSQEWEDWASVRADLEIAMAALQDALEALEHRVSEALAAARQDREGTQQQIKAFQEMLDTVCQQCPRGWAWFQRTCYYFSTAVKTWPEAKVFCAEHGAHLVIINTEAEQDFVVETAAGKRGHWLGLSDQDTEAKWLWVDGTSLTLSFWSSGEPNNAGTENCVTMLPDGRWNDLHCYKTDYWICEMHWLC</sequence>
<dbReference type="InterPro" id="IPR050111">
    <property type="entry name" value="C-type_lectin/snaclec_domain"/>
</dbReference>
<dbReference type="Pfam" id="PF00059">
    <property type="entry name" value="Lectin_C"/>
    <property type="match status" value="1"/>
</dbReference>
<feature type="region of interest" description="Disordered" evidence="4">
    <location>
        <begin position="13"/>
        <end position="48"/>
    </location>
</feature>
<name>A0A151NCB1_ALLMI</name>
<dbReference type="PANTHER" id="PTHR22803">
    <property type="entry name" value="MANNOSE, PHOSPHOLIPASE, LECTIN RECEPTOR RELATED"/>
    <property type="match status" value="1"/>
</dbReference>
<dbReference type="EMBL" id="AKHW03003582">
    <property type="protein sequence ID" value="KYO34145.1"/>
    <property type="molecule type" value="Genomic_DNA"/>
</dbReference>
<dbReference type="CDD" id="cd03590">
    <property type="entry name" value="CLECT_DC-SIGN_like"/>
    <property type="match status" value="1"/>
</dbReference>
<keyword evidence="5" id="KW-0812">Transmembrane</keyword>
<dbReference type="PROSITE" id="PS50041">
    <property type="entry name" value="C_TYPE_LECTIN_2"/>
    <property type="match status" value="1"/>
</dbReference>
<keyword evidence="5" id="KW-0472">Membrane</keyword>
<evidence type="ECO:0000256" key="1">
    <source>
        <dbReference type="ARBA" id="ARBA00022734"/>
    </source>
</evidence>
<feature type="domain" description="C-type lectin" evidence="6">
    <location>
        <begin position="179"/>
        <end position="291"/>
    </location>
</feature>
<dbReference type="Gene3D" id="3.10.100.10">
    <property type="entry name" value="Mannose-Binding Protein A, subunit A"/>
    <property type="match status" value="1"/>
</dbReference>
<keyword evidence="1" id="KW-0430">Lectin</keyword>
<feature type="transmembrane region" description="Helical" evidence="5">
    <location>
        <begin position="66"/>
        <end position="88"/>
    </location>
</feature>
<proteinExistence type="predicted"/>
<dbReference type="SUPFAM" id="SSF56436">
    <property type="entry name" value="C-type lectin-like"/>
    <property type="match status" value="1"/>
</dbReference>
<comment type="caution">
    <text evidence="7">The sequence shown here is derived from an EMBL/GenBank/DDBJ whole genome shotgun (WGS) entry which is preliminary data.</text>
</comment>
<feature type="coiled-coil region" evidence="3">
    <location>
        <begin position="119"/>
        <end position="164"/>
    </location>
</feature>
<organism evidence="7 8">
    <name type="scientific">Alligator mississippiensis</name>
    <name type="common">American alligator</name>
    <dbReference type="NCBI Taxonomy" id="8496"/>
    <lineage>
        <taxon>Eukaryota</taxon>
        <taxon>Metazoa</taxon>
        <taxon>Chordata</taxon>
        <taxon>Craniata</taxon>
        <taxon>Vertebrata</taxon>
        <taxon>Euteleostomi</taxon>
        <taxon>Archelosauria</taxon>
        <taxon>Archosauria</taxon>
        <taxon>Crocodylia</taxon>
        <taxon>Alligatoridae</taxon>
        <taxon>Alligatorinae</taxon>
        <taxon>Alligator</taxon>
    </lineage>
</organism>
<evidence type="ECO:0000259" key="6">
    <source>
        <dbReference type="PROSITE" id="PS50041"/>
    </source>
</evidence>
<dbReference type="SMART" id="SM00034">
    <property type="entry name" value="CLECT"/>
    <property type="match status" value="1"/>
</dbReference>
<evidence type="ECO:0000256" key="5">
    <source>
        <dbReference type="SAM" id="Phobius"/>
    </source>
</evidence>
<dbReference type="Proteomes" id="UP000050525">
    <property type="component" value="Unassembled WGS sequence"/>
</dbReference>
<evidence type="ECO:0000313" key="8">
    <source>
        <dbReference type="Proteomes" id="UP000050525"/>
    </source>
</evidence>
<keyword evidence="2" id="KW-1015">Disulfide bond</keyword>
<keyword evidence="5" id="KW-1133">Transmembrane helix</keyword>
<evidence type="ECO:0000256" key="4">
    <source>
        <dbReference type="SAM" id="MobiDB-lite"/>
    </source>
</evidence>
<evidence type="ECO:0000256" key="3">
    <source>
        <dbReference type="SAM" id="Coils"/>
    </source>
</evidence>
<dbReference type="GO" id="GO:0030246">
    <property type="term" value="F:carbohydrate binding"/>
    <property type="evidence" value="ECO:0007669"/>
    <property type="project" value="UniProtKB-KW"/>
</dbReference>